<comment type="subcellular location">
    <subcellularLocation>
        <location evidence="1">Cell membrane</location>
        <topology evidence="1">Multi-pass membrane protein</topology>
    </subcellularLocation>
</comment>
<proteinExistence type="predicted"/>
<evidence type="ECO:0008006" key="9">
    <source>
        <dbReference type="Google" id="ProtNLM"/>
    </source>
</evidence>
<feature type="transmembrane region" description="Helical" evidence="6">
    <location>
        <begin position="20"/>
        <end position="38"/>
    </location>
</feature>
<feature type="transmembrane region" description="Helical" evidence="6">
    <location>
        <begin position="96"/>
        <end position="117"/>
    </location>
</feature>
<evidence type="ECO:0000256" key="5">
    <source>
        <dbReference type="ARBA" id="ARBA00023136"/>
    </source>
</evidence>
<evidence type="ECO:0000256" key="2">
    <source>
        <dbReference type="ARBA" id="ARBA00022475"/>
    </source>
</evidence>
<protein>
    <recommendedName>
        <fullName evidence="9">Golgi apparatus membrane protein TVP38</fullName>
    </recommendedName>
</protein>
<evidence type="ECO:0000256" key="4">
    <source>
        <dbReference type="ARBA" id="ARBA00022989"/>
    </source>
</evidence>
<evidence type="ECO:0000256" key="6">
    <source>
        <dbReference type="SAM" id="Phobius"/>
    </source>
</evidence>
<sequence>PLFALSGGASPPPLLTPKRAALSALALALLLLAPNLRAGWRALPPLRPLLAARLAPVLGLGPVAGPLTFFLGYSLWVAAGLSTTPVELISAFTFPLPAAAAANVGGKIAGSCLAFLFSRHLVARPTPEISAGPLTTRRLTLLASRQPLRTTVLIRLSVLPDLLKNYLLSTLPISFPLFLLGTTLHAAPYSLLWSLLGSQMSDVSAPVKVTGWLKVAVTVGMLGGVVGAPLVIAREMEKVDRKR</sequence>
<evidence type="ECO:0000313" key="8">
    <source>
        <dbReference type="Proteomes" id="UP001165060"/>
    </source>
</evidence>
<keyword evidence="5 6" id="KW-0472">Membrane</keyword>
<feature type="transmembrane region" description="Helical" evidence="6">
    <location>
        <begin position="50"/>
        <end position="76"/>
    </location>
</feature>
<gene>
    <name evidence="7" type="ORF">TeGR_g11451</name>
</gene>
<reference evidence="7 8" key="1">
    <citation type="journal article" date="2023" name="Commun. Biol.">
        <title>Genome analysis of Parmales, the sister group of diatoms, reveals the evolutionary specialization of diatoms from phago-mixotrophs to photoautotrophs.</title>
        <authorList>
            <person name="Ban H."/>
            <person name="Sato S."/>
            <person name="Yoshikawa S."/>
            <person name="Yamada K."/>
            <person name="Nakamura Y."/>
            <person name="Ichinomiya M."/>
            <person name="Sato N."/>
            <person name="Blanc-Mathieu R."/>
            <person name="Endo H."/>
            <person name="Kuwata A."/>
            <person name="Ogata H."/>
        </authorList>
    </citation>
    <scope>NUCLEOTIDE SEQUENCE [LARGE SCALE GENOMIC DNA]</scope>
</reference>
<dbReference type="PANTHER" id="PTHR12677">
    <property type="entry name" value="GOLGI APPARATUS MEMBRANE PROTEIN TVP38-RELATED"/>
    <property type="match status" value="1"/>
</dbReference>
<keyword evidence="2" id="KW-1003">Cell membrane</keyword>
<name>A0ABQ6MAR1_9STRA</name>
<evidence type="ECO:0000313" key="7">
    <source>
        <dbReference type="EMBL" id="GMI22839.1"/>
    </source>
</evidence>
<comment type="caution">
    <text evidence="7">The sequence shown here is derived from an EMBL/GenBank/DDBJ whole genome shotgun (WGS) entry which is preliminary data.</text>
</comment>
<dbReference type="InterPro" id="IPR015414">
    <property type="entry name" value="TMEM64"/>
</dbReference>
<accession>A0ABQ6MAR1</accession>
<organism evidence="7 8">
    <name type="scientific">Tetraparma gracilis</name>
    <dbReference type="NCBI Taxonomy" id="2962635"/>
    <lineage>
        <taxon>Eukaryota</taxon>
        <taxon>Sar</taxon>
        <taxon>Stramenopiles</taxon>
        <taxon>Ochrophyta</taxon>
        <taxon>Bolidophyceae</taxon>
        <taxon>Parmales</taxon>
        <taxon>Triparmaceae</taxon>
        <taxon>Tetraparma</taxon>
    </lineage>
</organism>
<keyword evidence="3 6" id="KW-0812">Transmembrane</keyword>
<evidence type="ECO:0000256" key="1">
    <source>
        <dbReference type="ARBA" id="ARBA00004651"/>
    </source>
</evidence>
<keyword evidence="8" id="KW-1185">Reference proteome</keyword>
<dbReference type="Proteomes" id="UP001165060">
    <property type="component" value="Unassembled WGS sequence"/>
</dbReference>
<evidence type="ECO:0000256" key="3">
    <source>
        <dbReference type="ARBA" id="ARBA00022692"/>
    </source>
</evidence>
<keyword evidence="4 6" id="KW-1133">Transmembrane helix</keyword>
<feature type="transmembrane region" description="Helical" evidence="6">
    <location>
        <begin position="166"/>
        <end position="191"/>
    </location>
</feature>
<feature type="transmembrane region" description="Helical" evidence="6">
    <location>
        <begin position="211"/>
        <end position="233"/>
    </location>
</feature>
<dbReference type="PANTHER" id="PTHR12677:SF59">
    <property type="entry name" value="GOLGI APPARATUS MEMBRANE PROTEIN TVP38-RELATED"/>
    <property type="match status" value="1"/>
</dbReference>
<feature type="non-terminal residue" evidence="7">
    <location>
        <position position="1"/>
    </location>
</feature>
<dbReference type="EMBL" id="BRYB01005307">
    <property type="protein sequence ID" value="GMI22839.1"/>
    <property type="molecule type" value="Genomic_DNA"/>
</dbReference>